<sequence>MASQQEEAPGLPGDQITSVADHSTAAATNAAATDAAATDATTTAVAGTDGLAEANLADGLATLAVAEDNHTTNNPTAATSQYQEGEEEVMWHRIKAYLKNPVGPKPSITCSICCEPLFIHGITPRPAEDEVEQLKTTVMVCGHMFHHGCFDPLIRPGFRGNCPYCNQSLIFSCYCGKYYNFAPTEPGDDPDDLTRVLLTWPEGAERVDRCPDCKAARRNYYWSRLPEEERTFHGIVFVDSDVENESEEEDDEDESDENEGEEEEGEQEGH</sequence>
<protein>
    <recommendedName>
        <fullName evidence="3">RING-type domain-containing protein</fullName>
    </recommendedName>
</protein>
<dbReference type="InterPro" id="IPR013083">
    <property type="entry name" value="Znf_RING/FYVE/PHD"/>
</dbReference>
<dbReference type="CDD" id="cd16448">
    <property type="entry name" value="RING-H2"/>
    <property type="match status" value="1"/>
</dbReference>
<organism evidence="4 5">
    <name type="scientific">Coniochaeta pulveracea</name>
    <dbReference type="NCBI Taxonomy" id="177199"/>
    <lineage>
        <taxon>Eukaryota</taxon>
        <taxon>Fungi</taxon>
        <taxon>Dikarya</taxon>
        <taxon>Ascomycota</taxon>
        <taxon>Pezizomycotina</taxon>
        <taxon>Sordariomycetes</taxon>
        <taxon>Sordariomycetidae</taxon>
        <taxon>Coniochaetales</taxon>
        <taxon>Coniochaetaceae</taxon>
        <taxon>Coniochaeta</taxon>
    </lineage>
</organism>
<keyword evidence="5" id="KW-1185">Reference proteome</keyword>
<feature type="region of interest" description="Disordered" evidence="2">
    <location>
        <begin position="237"/>
        <end position="270"/>
    </location>
</feature>
<dbReference type="SMART" id="SM00184">
    <property type="entry name" value="RING"/>
    <property type="match status" value="1"/>
</dbReference>
<keyword evidence="1" id="KW-0862">Zinc</keyword>
<evidence type="ECO:0000313" key="5">
    <source>
        <dbReference type="Proteomes" id="UP000275385"/>
    </source>
</evidence>
<dbReference type="SUPFAM" id="SSF57850">
    <property type="entry name" value="RING/U-box"/>
    <property type="match status" value="1"/>
</dbReference>
<evidence type="ECO:0000256" key="1">
    <source>
        <dbReference type="PROSITE-ProRule" id="PRU00175"/>
    </source>
</evidence>
<dbReference type="PROSITE" id="PS50089">
    <property type="entry name" value="ZF_RING_2"/>
    <property type="match status" value="1"/>
</dbReference>
<accession>A0A420YIN2</accession>
<reference evidence="4 5" key="1">
    <citation type="submission" date="2018-08" db="EMBL/GenBank/DDBJ databases">
        <title>Draft genome of the lignicolous fungus Coniochaeta pulveracea.</title>
        <authorList>
            <person name="Borstlap C.J."/>
            <person name="De Witt R.N."/>
            <person name="Botha A."/>
            <person name="Volschenk H."/>
        </authorList>
    </citation>
    <scope>NUCLEOTIDE SEQUENCE [LARGE SCALE GENOMIC DNA]</scope>
    <source>
        <strain evidence="4 5">CAB683</strain>
    </source>
</reference>
<keyword evidence="1" id="KW-0479">Metal-binding</keyword>
<name>A0A420YIN2_9PEZI</name>
<evidence type="ECO:0000256" key="2">
    <source>
        <dbReference type="SAM" id="MobiDB-lite"/>
    </source>
</evidence>
<dbReference type="AlphaFoldDB" id="A0A420YIN2"/>
<dbReference type="Gene3D" id="3.30.40.10">
    <property type="entry name" value="Zinc/RING finger domain, C3HC4 (zinc finger)"/>
    <property type="match status" value="1"/>
</dbReference>
<dbReference type="InterPro" id="IPR001841">
    <property type="entry name" value="Znf_RING"/>
</dbReference>
<evidence type="ECO:0000313" key="4">
    <source>
        <dbReference type="EMBL" id="RKU47759.1"/>
    </source>
</evidence>
<feature type="domain" description="RING-type" evidence="3">
    <location>
        <begin position="110"/>
        <end position="166"/>
    </location>
</feature>
<comment type="caution">
    <text evidence="4">The sequence shown here is derived from an EMBL/GenBank/DDBJ whole genome shotgun (WGS) entry which is preliminary data.</text>
</comment>
<gene>
    <name evidence="4" type="ORF">DL546_005211</name>
</gene>
<dbReference type="EMBL" id="QVQW01000007">
    <property type="protein sequence ID" value="RKU47759.1"/>
    <property type="molecule type" value="Genomic_DNA"/>
</dbReference>
<dbReference type="Proteomes" id="UP000275385">
    <property type="component" value="Unassembled WGS sequence"/>
</dbReference>
<feature type="compositionally biased region" description="Acidic residues" evidence="2">
    <location>
        <begin position="240"/>
        <end position="270"/>
    </location>
</feature>
<dbReference type="GO" id="GO:0008270">
    <property type="term" value="F:zinc ion binding"/>
    <property type="evidence" value="ECO:0007669"/>
    <property type="project" value="UniProtKB-KW"/>
</dbReference>
<keyword evidence="1" id="KW-0863">Zinc-finger</keyword>
<evidence type="ECO:0000259" key="3">
    <source>
        <dbReference type="PROSITE" id="PS50089"/>
    </source>
</evidence>
<proteinExistence type="predicted"/>